<name>A0ABR5HLU7_9BURK</name>
<evidence type="ECO:0000313" key="1">
    <source>
        <dbReference type="EMBL" id="KMQ80367.1"/>
    </source>
</evidence>
<evidence type="ECO:0000313" key="2">
    <source>
        <dbReference type="Proteomes" id="UP000242951"/>
    </source>
</evidence>
<dbReference type="GO" id="GO:0030596">
    <property type="term" value="F:alpha-L-rhamnosidase activity"/>
    <property type="evidence" value="ECO:0007669"/>
    <property type="project" value="UniProtKB-EC"/>
</dbReference>
<comment type="caution">
    <text evidence="1">The sequence shown here is derived from an EMBL/GenBank/DDBJ whole genome shotgun (WGS) entry which is preliminary data.</text>
</comment>
<protein>
    <submittedName>
        <fullName evidence="1">Alfa-L-rhamnosidase</fullName>
        <ecNumber evidence="1">3.2.1.40</ecNumber>
    </submittedName>
</protein>
<keyword evidence="1" id="KW-0326">Glycosidase</keyword>
<dbReference type="EC" id="3.2.1.40" evidence="1"/>
<gene>
    <name evidence="1" type="ORF">BPMI_04778c</name>
</gene>
<proteinExistence type="predicted"/>
<sequence>MGLLGRSDWKAEWIGRAGTVPMPPDIIKSHAVACSSFGVETGRSAGPDIYHRSAIASVIAKVPTFGSKTSSFTLSLFRDGLKGALLAKSRIVNYTEDNEWATTLRLAKPLPPGKYYLRQSDLAGIAGWYTYPDSKYAFGEANANDKKKAGDRKIKWEISGPKERDTLTSELRREFDAPRAMKSAQLYITSPRSASIARKSMAVP</sequence>
<reference evidence="1 2" key="1">
    <citation type="submission" date="2015-06" db="EMBL/GenBank/DDBJ databases">
        <title>Comparative genomics of Burkholderia leaf nodule symbionts.</title>
        <authorList>
            <person name="Carlier A."/>
            <person name="Eberl L."/>
            <person name="Pinto-Carbo M."/>
        </authorList>
    </citation>
    <scope>NUCLEOTIDE SEQUENCE [LARGE SCALE GENOMIC DNA]</scope>
    <source>
        <strain evidence="1 2">UZHbot3</strain>
    </source>
</reference>
<dbReference type="EMBL" id="LELG01000099">
    <property type="protein sequence ID" value="KMQ80367.1"/>
    <property type="molecule type" value="Genomic_DNA"/>
</dbReference>
<keyword evidence="1" id="KW-0378">Hydrolase</keyword>
<accession>A0ABR5HLU7</accession>
<organism evidence="1 2">
    <name type="scientific">Candidatus Burkholderia pumila</name>
    <dbReference type="NCBI Taxonomy" id="1090375"/>
    <lineage>
        <taxon>Bacteria</taxon>
        <taxon>Pseudomonadati</taxon>
        <taxon>Pseudomonadota</taxon>
        <taxon>Betaproteobacteria</taxon>
        <taxon>Burkholderiales</taxon>
        <taxon>Burkholderiaceae</taxon>
        <taxon>Burkholderia</taxon>
    </lineage>
</organism>
<keyword evidence="2" id="KW-1185">Reference proteome</keyword>
<dbReference type="Proteomes" id="UP000242951">
    <property type="component" value="Unassembled WGS sequence"/>
</dbReference>